<comment type="caution">
    <text evidence="2">The sequence shown here is derived from an EMBL/GenBank/DDBJ whole genome shotgun (WGS) entry which is preliminary data.</text>
</comment>
<evidence type="ECO:0000313" key="3">
    <source>
        <dbReference type="Proteomes" id="UP000016536"/>
    </source>
</evidence>
<name>U1QBK7_9ACTO</name>
<evidence type="ECO:0000313" key="2">
    <source>
        <dbReference type="EMBL" id="ERH25180.1"/>
    </source>
</evidence>
<gene>
    <name evidence="2" type="ORF">HMPREF1979_00744</name>
</gene>
<dbReference type="HOGENOM" id="CLU_2875580_0_0_11"/>
<reference evidence="2 3" key="1">
    <citation type="submission" date="2013-08" db="EMBL/GenBank/DDBJ databases">
        <authorList>
            <person name="Weinstock G."/>
            <person name="Sodergren E."/>
            <person name="Wylie T."/>
            <person name="Fulton L."/>
            <person name="Fulton R."/>
            <person name="Fronick C."/>
            <person name="O'Laughlin M."/>
            <person name="Godfrey J."/>
            <person name="Miner T."/>
            <person name="Herter B."/>
            <person name="Appelbaum E."/>
            <person name="Cordes M."/>
            <person name="Lek S."/>
            <person name="Wollam A."/>
            <person name="Pepin K.H."/>
            <person name="Palsikar V.B."/>
            <person name="Mitreva M."/>
            <person name="Wilson R.K."/>
        </authorList>
    </citation>
    <scope>NUCLEOTIDE SEQUENCE [LARGE SCALE GENOMIC DNA]</scope>
    <source>
        <strain evidence="2 3">F0542</strain>
    </source>
</reference>
<dbReference type="EMBL" id="AWSE01000033">
    <property type="protein sequence ID" value="ERH25180.1"/>
    <property type="molecule type" value="Genomic_DNA"/>
</dbReference>
<keyword evidence="1" id="KW-0812">Transmembrane</keyword>
<evidence type="ECO:0000256" key="1">
    <source>
        <dbReference type="SAM" id="Phobius"/>
    </source>
</evidence>
<accession>U1QBK7</accession>
<keyword evidence="1" id="KW-1133">Transmembrane helix</keyword>
<dbReference type="AlphaFoldDB" id="U1QBK7"/>
<protein>
    <submittedName>
        <fullName evidence="2">Uncharacterized protein</fullName>
    </submittedName>
</protein>
<proteinExistence type="predicted"/>
<keyword evidence="3" id="KW-1185">Reference proteome</keyword>
<dbReference type="Proteomes" id="UP000016536">
    <property type="component" value="Unassembled WGS sequence"/>
</dbReference>
<organism evidence="2 3">
    <name type="scientific">Actinomyces johnsonii F0542</name>
    <dbReference type="NCBI Taxonomy" id="1321818"/>
    <lineage>
        <taxon>Bacteria</taxon>
        <taxon>Bacillati</taxon>
        <taxon>Actinomycetota</taxon>
        <taxon>Actinomycetes</taxon>
        <taxon>Actinomycetales</taxon>
        <taxon>Actinomycetaceae</taxon>
        <taxon>Actinomyces</taxon>
    </lineage>
</organism>
<keyword evidence="1" id="KW-0472">Membrane</keyword>
<feature type="transmembrane region" description="Helical" evidence="1">
    <location>
        <begin position="30"/>
        <end position="52"/>
    </location>
</feature>
<sequence length="63" mass="7313">MMRDCHWFGRPCQSHSSLFLQEGGAVFNSWFVLSIAVLVLLPLLIILIVVGGRRRSMKKRERR</sequence>